<keyword evidence="2" id="KW-1185">Reference proteome</keyword>
<reference evidence="1" key="1">
    <citation type="submission" date="2018-01" db="EMBL/GenBank/DDBJ databases">
        <title>Genomic characterization of Leptospira inadai serogroup Lyme isolated from captured rat in Brazil and comparative analysis with human reference strain.</title>
        <authorList>
            <person name="Moreno L.Z."/>
            <person name="Loureiro A.P."/>
            <person name="Miraglia F."/>
            <person name="Kremer F.S."/>
            <person name="Eslabao M.R."/>
            <person name="Dellagostin O.A."/>
            <person name="Lilenbaum W."/>
            <person name="Moreno A.M."/>
        </authorList>
    </citation>
    <scope>NUCLEOTIDE SEQUENCE [LARGE SCALE GENOMIC DNA]</scope>
    <source>
        <strain evidence="1">M34/99</strain>
    </source>
</reference>
<accession>A0ABX4YFU4</accession>
<evidence type="ECO:0000313" key="2">
    <source>
        <dbReference type="Proteomes" id="UP000094669"/>
    </source>
</evidence>
<dbReference type="EMBL" id="MCRM02000019">
    <property type="protein sequence ID" value="PNV74055.1"/>
    <property type="molecule type" value="Genomic_DNA"/>
</dbReference>
<gene>
    <name evidence="1" type="ORF">BES34_015850</name>
</gene>
<organism evidence="1 2">
    <name type="scientific">Leptospira inadai serovar Lyme</name>
    <dbReference type="NCBI Taxonomy" id="293084"/>
    <lineage>
        <taxon>Bacteria</taxon>
        <taxon>Pseudomonadati</taxon>
        <taxon>Spirochaetota</taxon>
        <taxon>Spirochaetia</taxon>
        <taxon>Leptospirales</taxon>
        <taxon>Leptospiraceae</taxon>
        <taxon>Leptospira</taxon>
    </lineage>
</organism>
<proteinExistence type="predicted"/>
<protein>
    <submittedName>
        <fullName evidence="1">Uncharacterized protein</fullName>
    </submittedName>
</protein>
<name>A0ABX4YFU4_9LEPT</name>
<comment type="caution">
    <text evidence="1">The sequence shown here is derived from an EMBL/GenBank/DDBJ whole genome shotgun (WGS) entry which is preliminary data.</text>
</comment>
<dbReference type="Proteomes" id="UP000094669">
    <property type="component" value="Unassembled WGS sequence"/>
</dbReference>
<evidence type="ECO:0000313" key="1">
    <source>
        <dbReference type="EMBL" id="PNV74055.1"/>
    </source>
</evidence>
<sequence length="74" mass="8736">MVDLPSRGQKTDDRRVRFAHARQKLLEVGKVTEIEERSAVTQESFSRTWNLRSPMFCPLQKTEDRRLTRSLCSR</sequence>